<dbReference type="InterPro" id="IPR032875">
    <property type="entry name" value="Succ_CoA_lig_flav_dom"/>
</dbReference>
<dbReference type="EC" id="2.3.1.-" evidence="2"/>
<accession>A0A644V1P3</accession>
<dbReference type="AlphaFoldDB" id="A0A644V1P3"/>
<organism evidence="2">
    <name type="scientific">bioreactor metagenome</name>
    <dbReference type="NCBI Taxonomy" id="1076179"/>
    <lineage>
        <taxon>unclassified sequences</taxon>
        <taxon>metagenomes</taxon>
        <taxon>ecological metagenomes</taxon>
    </lineage>
</organism>
<dbReference type="InterPro" id="IPR036291">
    <property type="entry name" value="NAD(P)-bd_dom_sf"/>
</dbReference>
<dbReference type="PANTHER" id="PTHR42793:SF1">
    <property type="entry name" value="PEPTIDYL-LYSINE N-ACETYLTRANSFERASE PATZ"/>
    <property type="match status" value="1"/>
</dbReference>
<dbReference type="SUPFAM" id="SSF52210">
    <property type="entry name" value="Succinyl-CoA synthetase domains"/>
    <property type="match status" value="2"/>
</dbReference>
<feature type="domain" description="ATP-grasp" evidence="1">
    <location>
        <begin position="486"/>
        <end position="522"/>
    </location>
</feature>
<dbReference type="SUPFAM" id="SSF56059">
    <property type="entry name" value="Glutathione synthetase ATP-binding domain-like"/>
    <property type="match status" value="1"/>
</dbReference>
<dbReference type="Pfam" id="PF13549">
    <property type="entry name" value="ATP-grasp_5"/>
    <property type="match status" value="1"/>
</dbReference>
<dbReference type="GO" id="GO:0016746">
    <property type="term" value="F:acyltransferase activity"/>
    <property type="evidence" value="ECO:0007669"/>
    <property type="project" value="UniProtKB-KW"/>
</dbReference>
<protein>
    <submittedName>
        <fullName evidence="2">Protein lysine acetyltransferase Pat</fullName>
        <ecNumber evidence="2">2.3.1.-</ecNumber>
    </submittedName>
</protein>
<dbReference type="Gene3D" id="3.40.50.720">
    <property type="entry name" value="NAD(P)-binding Rossmann-like Domain"/>
    <property type="match status" value="1"/>
</dbReference>
<dbReference type="Gene3D" id="3.40.50.261">
    <property type="entry name" value="Succinyl-CoA synthetase domains"/>
    <property type="match status" value="2"/>
</dbReference>
<dbReference type="InterPro" id="IPR003781">
    <property type="entry name" value="CoA-bd"/>
</dbReference>
<dbReference type="Pfam" id="PF13607">
    <property type="entry name" value="Succ_CoA_lig"/>
    <property type="match status" value="1"/>
</dbReference>
<sequence length="683" mass="72740">MITKELLSPKSIVVVGGSDDTKKTGGSALRNLINTGYSGKLMVVNPKASTVQGVTSFKTLEELPQVDLAILAIPAQACPQTVDYLCSNKGCKAVIIYSAGFHEDSEEGAILERKIVESVKQAGASLIGPNCIGVLTPDYAGLFTQPIPELSKDGVDIISGSGATVVFILEAAMQMGLKFSSVFSVGNSAQIGVEDLLKHLDETYIHGISAPVKLLYIENISKPDLLLKHSKSLISKGARIAAVKSGSSEAGSRAASSHTGAMASPDVAVSALFNKAGIIRCNSRSELVTVGSILMYPRPKGKRVAIITHAGGPAVMLTDILSSNGLEIPSFSGAKAELLLSQLYPGSSVANPIDFLATGTADQLSAIIDSCQTDFDVDSMAVIFGSPGLTSVYDVYNILLEKIKTSAKPIYPILPSIVNVKEEIAQFQEKGGISFSDEVTFGSALAKVLAVDLPESEIELPPVDHKLIRKIINNSSNGYLSPYDVQKLLDAAGIERAKEAVADNQNNLRKYAREIGYPLVMKVIGPVHKSDVGGVALNITDDETLVSEFNRMMKIPDTTSVLLQPMLTGTQLFAGAKREDDYGHIIMCGLGGIFVEALGDITSRLAPVSNREANDMITSLKGYKIIKGTRGQDGVNETIYRDAIRRLSALCVAAPEIFEMDINPLLGNSRQVIAVDARIRIEK</sequence>
<evidence type="ECO:0000259" key="1">
    <source>
        <dbReference type="PROSITE" id="PS50975"/>
    </source>
</evidence>
<dbReference type="Pfam" id="PF13380">
    <property type="entry name" value="CoA_binding_2"/>
    <property type="match status" value="1"/>
</dbReference>
<proteinExistence type="predicted"/>
<dbReference type="Gene3D" id="3.30.1490.20">
    <property type="entry name" value="ATP-grasp fold, A domain"/>
    <property type="match status" value="1"/>
</dbReference>
<evidence type="ECO:0000313" key="2">
    <source>
        <dbReference type="EMBL" id="MPL85246.1"/>
    </source>
</evidence>
<gene>
    <name evidence="2" type="primary">pat_6</name>
    <name evidence="2" type="ORF">SDC9_31214</name>
</gene>
<dbReference type="PROSITE" id="PS50975">
    <property type="entry name" value="ATP_GRASP"/>
    <property type="match status" value="1"/>
</dbReference>
<dbReference type="Gene3D" id="3.30.470.20">
    <property type="entry name" value="ATP-grasp fold, B domain"/>
    <property type="match status" value="1"/>
</dbReference>
<comment type="caution">
    <text evidence="2">The sequence shown here is derived from an EMBL/GenBank/DDBJ whole genome shotgun (WGS) entry which is preliminary data.</text>
</comment>
<reference evidence="2" key="1">
    <citation type="submission" date="2019-08" db="EMBL/GenBank/DDBJ databases">
        <authorList>
            <person name="Kucharzyk K."/>
            <person name="Murdoch R.W."/>
            <person name="Higgins S."/>
            <person name="Loffler F."/>
        </authorList>
    </citation>
    <scope>NUCLEOTIDE SEQUENCE</scope>
</reference>
<dbReference type="InterPro" id="IPR013815">
    <property type="entry name" value="ATP_grasp_subdomain_1"/>
</dbReference>
<keyword evidence="2" id="KW-0012">Acyltransferase</keyword>
<dbReference type="InterPro" id="IPR011761">
    <property type="entry name" value="ATP-grasp"/>
</dbReference>
<keyword evidence="2" id="KW-0808">Transferase</keyword>
<dbReference type="GO" id="GO:0046872">
    <property type="term" value="F:metal ion binding"/>
    <property type="evidence" value="ECO:0007669"/>
    <property type="project" value="InterPro"/>
</dbReference>
<dbReference type="EMBL" id="VSSQ01000202">
    <property type="protein sequence ID" value="MPL85246.1"/>
    <property type="molecule type" value="Genomic_DNA"/>
</dbReference>
<dbReference type="SMART" id="SM00881">
    <property type="entry name" value="CoA_binding"/>
    <property type="match status" value="1"/>
</dbReference>
<name>A0A644V1P3_9ZZZZ</name>
<dbReference type="InterPro" id="IPR016102">
    <property type="entry name" value="Succinyl-CoA_synth-like"/>
</dbReference>
<dbReference type="SUPFAM" id="SSF51735">
    <property type="entry name" value="NAD(P)-binding Rossmann-fold domains"/>
    <property type="match status" value="1"/>
</dbReference>
<dbReference type="GO" id="GO:0005524">
    <property type="term" value="F:ATP binding"/>
    <property type="evidence" value="ECO:0007669"/>
    <property type="project" value="InterPro"/>
</dbReference>
<dbReference type="PANTHER" id="PTHR42793">
    <property type="entry name" value="COA BINDING DOMAIN CONTAINING PROTEIN"/>
    <property type="match status" value="1"/>
</dbReference>